<protein>
    <recommendedName>
        <fullName evidence="10">Ubiquitin-conjugating enzyme E2 Z</fullName>
        <ecNumber evidence="3">2.3.2.23</ecNumber>
    </recommendedName>
    <alternativeName>
        <fullName evidence="11">E2 ubiquitin-conjugating enzyme Z</fullName>
    </alternativeName>
    <alternativeName>
        <fullName evidence="13">Ubiquitin carrier protein Z</fullName>
    </alternativeName>
    <alternativeName>
        <fullName evidence="12">Ubiquitin-protein ligase Z</fullName>
    </alternativeName>
</protein>
<evidence type="ECO:0000256" key="3">
    <source>
        <dbReference type="ARBA" id="ARBA00012486"/>
    </source>
</evidence>
<sequence length="227" mass="26320">MSKSELRIINDIIEFSKSNQENIFISVNKSNIFDVDALIVGPKNTPYFGGFYFFKLIFPKSYPNHPPHVTFLTTDGFVRFNPNLYADGKVCLSILGTWTGPGWTPVMTLTSVLLSIESLLSENPIVNEPGYDNIKSDNIKAITYYNYILYYNYKISIHDVLNDKFKKLSDKFKQPITNKILKNKEILNNDLLTYKQILDNFPLLQENKIYFMNYKLSHLDFKSIDLI</sequence>
<keyword evidence="5" id="KW-0808">Transferase</keyword>
<evidence type="ECO:0000256" key="13">
    <source>
        <dbReference type="ARBA" id="ARBA00042401"/>
    </source>
</evidence>
<evidence type="ECO:0000256" key="8">
    <source>
        <dbReference type="ARBA" id="ARBA00022786"/>
    </source>
</evidence>
<evidence type="ECO:0000313" key="15">
    <source>
        <dbReference type="EMBL" id="QFG74307.1"/>
    </source>
</evidence>
<evidence type="ECO:0000256" key="7">
    <source>
        <dbReference type="ARBA" id="ARBA00022741"/>
    </source>
</evidence>
<dbReference type="GO" id="GO:0016567">
    <property type="term" value="P:protein ubiquitination"/>
    <property type="evidence" value="ECO:0007669"/>
    <property type="project" value="UniProtKB-UniPathway"/>
</dbReference>
<comment type="subcellular location">
    <subcellularLocation>
        <location evidence="1">Cytoplasm</location>
    </subcellularLocation>
</comment>
<evidence type="ECO:0000256" key="10">
    <source>
        <dbReference type="ARBA" id="ARBA00039894"/>
    </source>
</evidence>
<dbReference type="SUPFAM" id="SSF54495">
    <property type="entry name" value="UBC-like"/>
    <property type="match status" value="1"/>
</dbReference>
<evidence type="ECO:0000256" key="4">
    <source>
        <dbReference type="ARBA" id="ARBA00022490"/>
    </source>
</evidence>
<evidence type="ECO:0000256" key="6">
    <source>
        <dbReference type="ARBA" id="ARBA00022703"/>
    </source>
</evidence>
<evidence type="ECO:0000256" key="9">
    <source>
        <dbReference type="ARBA" id="ARBA00022840"/>
    </source>
</evidence>
<evidence type="ECO:0000256" key="5">
    <source>
        <dbReference type="ARBA" id="ARBA00022679"/>
    </source>
</evidence>
<dbReference type="GO" id="GO:0005524">
    <property type="term" value="F:ATP binding"/>
    <property type="evidence" value="ECO:0007669"/>
    <property type="project" value="UniProtKB-KW"/>
</dbReference>
<evidence type="ECO:0000256" key="12">
    <source>
        <dbReference type="ARBA" id="ARBA00042316"/>
    </source>
</evidence>
<evidence type="ECO:0000256" key="2">
    <source>
        <dbReference type="ARBA" id="ARBA00004906"/>
    </source>
</evidence>
<evidence type="ECO:0000256" key="11">
    <source>
        <dbReference type="ARBA" id="ARBA00041798"/>
    </source>
</evidence>
<dbReference type="InterPro" id="IPR000608">
    <property type="entry name" value="UBC"/>
</dbReference>
<organism evidence="15">
    <name type="scientific">Megaviridae environmental sample</name>
    <dbReference type="NCBI Taxonomy" id="1737588"/>
    <lineage>
        <taxon>Viruses</taxon>
        <taxon>Varidnaviria</taxon>
        <taxon>Bamfordvirae</taxon>
        <taxon>Nucleocytoviricota</taxon>
        <taxon>Megaviricetes</taxon>
        <taxon>Imitervirales</taxon>
        <taxon>Mimiviridae</taxon>
        <taxon>environmental samples</taxon>
    </lineage>
</organism>
<feature type="domain" description="UBC core" evidence="14">
    <location>
        <begin position="3"/>
        <end position="160"/>
    </location>
</feature>
<dbReference type="Gene3D" id="3.10.110.10">
    <property type="entry name" value="Ubiquitin Conjugating Enzyme"/>
    <property type="match status" value="1"/>
</dbReference>
<evidence type="ECO:0000256" key="1">
    <source>
        <dbReference type="ARBA" id="ARBA00004496"/>
    </source>
</evidence>
<dbReference type="PANTHER" id="PTHR46116">
    <property type="entry name" value="(E3-INDEPENDENT) E2 UBIQUITIN-CONJUGATING ENZYME"/>
    <property type="match status" value="1"/>
</dbReference>
<dbReference type="GO" id="GO:0004869">
    <property type="term" value="F:cysteine-type endopeptidase inhibitor activity"/>
    <property type="evidence" value="ECO:0007669"/>
    <property type="project" value="TreeGrafter"/>
</dbReference>
<dbReference type="PROSITE" id="PS50127">
    <property type="entry name" value="UBC_2"/>
    <property type="match status" value="1"/>
</dbReference>
<dbReference type="PANTHER" id="PTHR46116:SF26">
    <property type="entry name" value="UBIQUITIN-CONJUGATING ENZYME E2 Z"/>
    <property type="match status" value="1"/>
</dbReference>
<keyword evidence="8" id="KW-0833">Ubl conjugation pathway</keyword>
<dbReference type="SMART" id="SM00212">
    <property type="entry name" value="UBCc"/>
    <property type="match status" value="1"/>
</dbReference>
<reference evidence="15" key="1">
    <citation type="journal article" date="2019" name="Philos. Trans. R. Soc. Lond., B, Biol. Sci.">
        <title>Targeted metagenomic recovery of four divergent viruses reveals shared and distinctive characteristics of giant viruses of marine eukaryotes.</title>
        <authorList>
            <person name="Needham D.M."/>
            <person name="Poirier C."/>
            <person name="Hehenberger E."/>
            <person name="Jimenez V."/>
            <person name="Swalwell J.E."/>
            <person name="Santoro A.E."/>
            <person name="Worden A.Z."/>
        </authorList>
    </citation>
    <scope>NUCLEOTIDE SEQUENCE</scope>
    <source>
        <strain evidence="15">MPacV-611</strain>
    </source>
</reference>
<keyword evidence="7" id="KW-0547">Nucleotide-binding</keyword>
<dbReference type="InterPro" id="IPR016135">
    <property type="entry name" value="UBQ-conjugating_enzyme/RWD"/>
</dbReference>
<keyword evidence="9" id="KW-0067">ATP-binding</keyword>
<proteinExistence type="predicted"/>
<dbReference type="Pfam" id="PF00179">
    <property type="entry name" value="UQ_con"/>
    <property type="match status" value="1"/>
</dbReference>
<dbReference type="GO" id="GO:0061631">
    <property type="term" value="F:ubiquitin conjugating enzyme activity"/>
    <property type="evidence" value="ECO:0007669"/>
    <property type="project" value="UniProtKB-EC"/>
</dbReference>
<keyword evidence="6" id="KW-0053">Apoptosis</keyword>
<keyword evidence="4" id="KW-0963">Cytoplasm</keyword>
<dbReference type="UniPathway" id="UPA00143"/>
<dbReference type="EC" id="2.3.2.23" evidence="3"/>
<accession>A0A5J6VJN4</accession>
<evidence type="ECO:0000259" key="14">
    <source>
        <dbReference type="PROSITE" id="PS50127"/>
    </source>
</evidence>
<name>A0A5J6VJN4_9VIRU</name>
<comment type="pathway">
    <text evidence="2">Protein modification; protein ubiquitination.</text>
</comment>
<dbReference type="EMBL" id="MN448285">
    <property type="protein sequence ID" value="QFG74307.1"/>
    <property type="molecule type" value="Genomic_DNA"/>
</dbReference>